<evidence type="ECO:0000256" key="1">
    <source>
        <dbReference type="ARBA" id="ARBA00022527"/>
    </source>
</evidence>
<dbReference type="EMBL" id="FOIL01000039">
    <property type="protein sequence ID" value="SET75225.1"/>
    <property type="molecule type" value="Genomic_DNA"/>
</dbReference>
<dbReference type="InterPro" id="IPR003594">
    <property type="entry name" value="HATPase_dom"/>
</dbReference>
<accession>A0A1I0GVL8</accession>
<dbReference type="CDD" id="cd16936">
    <property type="entry name" value="HATPase_RsbW-like"/>
    <property type="match status" value="1"/>
</dbReference>
<proteinExistence type="predicted"/>
<evidence type="ECO:0000313" key="4">
    <source>
        <dbReference type="Proteomes" id="UP000199820"/>
    </source>
</evidence>
<evidence type="ECO:0000259" key="2">
    <source>
        <dbReference type="Pfam" id="PF13581"/>
    </source>
</evidence>
<dbReference type="eggNOG" id="COG2172">
    <property type="taxonomic scope" value="Bacteria"/>
</dbReference>
<dbReference type="InterPro" id="IPR050267">
    <property type="entry name" value="Anti-sigma-factor_SerPK"/>
</dbReference>
<dbReference type="GO" id="GO:0004674">
    <property type="term" value="F:protein serine/threonine kinase activity"/>
    <property type="evidence" value="ECO:0007669"/>
    <property type="project" value="UniProtKB-KW"/>
</dbReference>
<dbReference type="Pfam" id="PF13581">
    <property type="entry name" value="HATPase_c_2"/>
    <property type="match status" value="1"/>
</dbReference>
<sequence>MKELRVTSNVENIPSVKNFVLSELENLGCTERLAMQMKMAVDELFANISFYAYDSGAGPVTVQFDFEETSSAAVLTFIDEGKPYNPLEAEEPDVELEAELRPIGGLGIFLVRNLMDDMLYEYKDGRNILTLKKYTLVPS</sequence>
<dbReference type="Gene3D" id="3.30.565.10">
    <property type="entry name" value="Histidine kinase-like ATPase, C-terminal domain"/>
    <property type="match status" value="1"/>
</dbReference>
<dbReference type="PANTHER" id="PTHR35526:SF6">
    <property type="entry name" value="SLR1861 PROTEIN"/>
    <property type="match status" value="1"/>
</dbReference>
<keyword evidence="3" id="KW-0808">Transferase</keyword>
<dbReference type="RefSeq" id="WP_074650011.1">
    <property type="nucleotide sequence ID" value="NZ_FOIL01000039.1"/>
</dbReference>
<dbReference type="SUPFAM" id="SSF55874">
    <property type="entry name" value="ATPase domain of HSP90 chaperone/DNA topoisomerase II/histidine kinase"/>
    <property type="match status" value="1"/>
</dbReference>
<dbReference type="STRING" id="1526.SAMN02910262_01874"/>
<dbReference type="AlphaFoldDB" id="A0A1I0GVL8"/>
<evidence type="ECO:0000313" key="3">
    <source>
        <dbReference type="EMBL" id="SET75225.1"/>
    </source>
</evidence>
<dbReference type="InterPro" id="IPR036890">
    <property type="entry name" value="HATPase_C_sf"/>
</dbReference>
<keyword evidence="3" id="KW-0418">Kinase</keyword>
<organism evidence="3 4">
    <name type="scientific">[Clostridium] aminophilum</name>
    <dbReference type="NCBI Taxonomy" id="1526"/>
    <lineage>
        <taxon>Bacteria</taxon>
        <taxon>Bacillati</taxon>
        <taxon>Bacillota</taxon>
        <taxon>Clostridia</taxon>
        <taxon>Lachnospirales</taxon>
        <taxon>Lachnospiraceae</taxon>
    </lineage>
</organism>
<name>A0A1I0GVL8_9FIRM</name>
<dbReference type="PANTHER" id="PTHR35526">
    <property type="entry name" value="ANTI-SIGMA-F FACTOR RSBW-RELATED"/>
    <property type="match status" value="1"/>
</dbReference>
<keyword evidence="4" id="KW-1185">Reference proteome</keyword>
<gene>
    <name evidence="3" type="ORF">SAMN04487771_10398</name>
</gene>
<keyword evidence="1" id="KW-0723">Serine/threonine-protein kinase</keyword>
<feature type="domain" description="Histidine kinase/HSP90-like ATPase" evidence="2">
    <location>
        <begin position="7"/>
        <end position="133"/>
    </location>
</feature>
<dbReference type="OrthoDB" id="9792240at2"/>
<reference evidence="3 4" key="1">
    <citation type="submission" date="2016-10" db="EMBL/GenBank/DDBJ databases">
        <authorList>
            <person name="de Groot N.N."/>
        </authorList>
    </citation>
    <scope>NUCLEOTIDE SEQUENCE [LARGE SCALE GENOMIC DNA]</scope>
    <source>
        <strain evidence="3 4">KH1P1</strain>
    </source>
</reference>
<protein>
    <submittedName>
        <fullName evidence="3">Anti-sigma regulatory factor (Ser/Thr protein kinase)</fullName>
    </submittedName>
</protein>
<dbReference type="Proteomes" id="UP000199820">
    <property type="component" value="Unassembled WGS sequence"/>
</dbReference>